<gene>
    <name evidence="1" type="ORF">HD593_005695</name>
</gene>
<dbReference type="RefSeq" id="WP_185105084.1">
    <property type="nucleotide sequence ID" value="NZ_BAAAXY010000145.1"/>
</dbReference>
<protein>
    <submittedName>
        <fullName evidence="1">Uncharacterized protein</fullName>
    </submittedName>
</protein>
<sequence length="59" mass="5906">MPWAPAGFGVAVGLCPVPACLLLGPPTCSAPRSSPLGPTLLIALDIPTLAWGTDAWPAP</sequence>
<evidence type="ECO:0000313" key="2">
    <source>
        <dbReference type="Proteomes" id="UP000565579"/>
    </source>
</evidence>
<comment type="caution">
    <text evidence="1">The sequence shown here is derived from an EMBL/GenBank/DDBJ whole genome shotgun (WGS) entry which is preliminary data.</text>
</comment>
<reference evidence="1 2" key="1">
    <citation type="submission" date="2020-08" db="EMBL/GenBank/DDBJ databases">
        <title>Sequencing the genomes of 1000 actinobacteria strains.</title>
        <authorList>
            <person name="Klenk H.-P."/>
        </authorList>
    </citation>
    <scope>NUCLEOTIDE SEQUENCE [LARGE SCALE GENOMIC DNA]</scope>
    <source>
        <strain evidence="1 2">DSM 43768</strain>
    </source>
</reference>
<name>A0A7X0NWH5_9ACTN</name>
<keyword evidence="2" id="KW-1185">Reference proteome</keyword>
<dbReference type="Proteomes" id="UP000565579">
    <property type="component" value="Unassembled WGS sequence"/>
</dbReference>
<accession>A0A7X0NWH5</accession>
<organism evidence="1 2">
    <name type="scientific">Nonomuraea rubra</name>
    <dbReference type="NCBI Taxonomy" id="46180"/>
    <lineage>
        <taxon>Bacteria</taxon>
        <taxon>Bacillati</taxon>
        <taxon>Actinomycetota</taxon>
        <taxon>Actinomycetes</taxon>
        <taxon>Streptosporangiales</taxon>
        <taxon>Streptosporangiaceae</taxon>
        <taxon>Nonomuraea</taxon>
    </lineage>
</organism>
<evidence type="ECO:0000313" key="1">
    <source>
        <dbReference type="EMBL" id="MBB6550900.1"/>
    </source>
</evidence>
<proteinExistence type="predicted"/>
<dbReference type="EMBL" id="JACHMI010000001">
    <property type="protein sequence ID" value="MBB6550900.1"/>
    <property type="molecule type" value="Genomic_DNA"/>
</dbReference>
<dbReference type="AlphaFoldDB" id="A0A7X0NWH5"/>